<dbReference type="SUPFAM" id="SSF46785">
    <property type="entry name" value="Winged helix' DNA-binding domain"/>
    <property type="match status" value="1"/>
</dbReference>
<accession>A0A2V2N7A8</accession>
<dbReference type="RefSeq" id="WP_109939509.1">
    <property type="nucleotide sequence ID" value="NZ_CP176366.1"/>
</dbReference>
<dbReference type="EMBL" id="QGMZ01000006">
    <property type="protein sequence ID" value="PWR75932.1"/>
    <property type="molecule type" value="Genomic_DNA"/>
</dbReference>
<gene>
    <name evidence="1" type="ORF">DLD82_02410</name>
</gene>
<sequence>MGGDYGLHFSAGDEEIADLFWDIGLKRNVARVLTILIKDVDLTSREIERVVDLRQPEVSLAITDLMKRNWIHIVHQITENKGRPMKVYHLAITLDEILEELKESIVGSYERKFEEIERVRELLHSKS</sequence>
<evidence type="ECO:0000313" key="1">
    <source>
        <dbReference type="EMBL" id="PWR75932.1"/>
    </source>
</evidence>
<dbReference type="AlphaFoldDB" id="A0A2V2N7A8"/>
<keyword evidence="2" id="KW-1185">Reference proteome</keyword>
<evidence type="ECO:0008006" key="3">
    <source>
        <dbReference type="Google" id="ProtNLM"/>
    </source>
</evidence>
<evidence type="ECO:0000313" key="2">
    <source>
        <dbReference type="Proteomes" id="UP000245934"/>
    </source>
</evidence>
<dbReference type="InterPro" id="IPR036390">
    <property type="entry name" value="WH_DNA-bd_sf"/>
</dbReference>
<dbReference type="InterPro" id="IPR036388">
    <property type="entry name" value="WH-like_DNA-bd_sf"/>
</dbReference>
<reference evidence="1 2" key="1">
    <citation type="submission" date="2018-05" db="EMBL/GenBank/DDBJ databases">
        <title>Draft genome of Methanospirillum stamsii Pt1.</title>
        <authorList>
            <person name="Dueholm M.S."/>
            <person name="Nielsen P.H."/>
            <person name="Bakmann L.F."/>
            <person name="Otzen D.E."/>
        </authorList>
    </citation>
    <scope>NUCLEOTIDE SEQUENCE [LARGE SCALE GENOMIC DNA]</scope>
    <source>
        <strain evidence="1 2">Pt1</strain>
    </source>
</reference>
<proteinExistence type="predicted"/>
<dbReference type="PIRSF" id="PIRSF037373">
    <property type="entry name" value="UCP037373_trxn_reg"/>
    <property type="match status" value="1"/>
</dbReference>
<dbReference type="OrthoDB" id="55633at2157"/>
<dbReference type="GeneID" id="97607831"/>
<comment type="caution">
    <text evidence="1">The sequence shown here is derived from an EMBL/GenBank/DDBJ whole genome shotgun (WGS) entry which is preliminary data.</text>
</comment>
<dbReference type="Proteomes" id="UP000245934">
    <property type="component" value="Unassembled WGS sequence"/>
</dbReference>
<name>A0A2V2N7A8_9EURY</name>
<protein>
    <recommendedName>
        <fullName evidence="3">ArsR family transcriptional regulator</fullName>
    </recommendedName>
</protein>
<dbReference type="InterPro" id="IPR017185">
    <property type="entry name" value="UCP037373_trxn_reg"/>
</dbReference>
<dbReference type="Gene3D" id="1.10.10.10">
    <property type="entry name" value="Winged helix-like DNA-binding domain superfamily/Winged helix DNA-binding domain"/>
    <property type="match status" value="1"/>
</dbReference>
<organism evidence="1 2">
    <name type="scientific">Methanospirillum stamsii</name>
    <dbReference type="NCBI Taxonomy" id="1277351"/>
    <lineage>
        <taxon>Archaea</taxon>
        <taxon>Methanobacteriati</taxon>
        <taxon>Methanobacteriota</taxon>
        <taxon>Stenosarchaea group</taxon>
        <taxon>Methanomicrobia</taxon>
        <taxon>Methanomicrobiales</taxon>
        <taxon>Methanospirillaceae</taxon>
        <taxon>Methanospirillum</taxon>
    </lineage>
</organism>